<organism evidence="1 2">
    <name type="scientific">Asterophora parasitica</name>
    <dbReference type="NCBI Taxonomy" id="117018"/>
    <lineage>
        <taxon>Eukaryota</taxon>
        <taxon>Fungi</taxon>
        <taxon>Dikarya</taxon>
        <taxon>Basidiomycota</taxon>
        <taxon>Agaricomycotina</taxon>
        <taxon>Agaricomycetes</taxon>
        <taxon>Agaricomycetidae</taxon>
        <taxon>Agaricales</taxon>
        <taxon>Tricholomatineae</taxon>
        <taxon>Lyophyllaceae</taxon>
        <taxon>Asterophora</taxon>
    </lineage>
</organism>
<sequence>MLGRRNWNIPKQVADFAIKTQPDGSTAVTVALPGATAPFFKATIKPVTLLSHIPIPFNTQWLGSHFNLVQPPLPAGDPERLEEVATTRWAELIPVMKGRVQLASITGGIGGKLGDREGFPAVVPWSVGGHMASVDLDFGVPTVSDTK</sequence>
<reference evidence="1" key="2">
    <citation type="submission" date="2021-10" db="EMBL/GenBank/DDBJ databases">
        <title>Phylogenomics reveals ancestral predisposition of the termite-cultivated fungus Termitomyces towards a domesticated lifestyle.</title>
        <authorList>
            <person name="Auxier B."/>
            <person name="Grum-Grzhimaylo A."/>
            <person name="Cardenas M.E."/>
            <person name="Lodge J.D."/>
            <person name="Laessoe T."/>
            <person name="Pedersen O."/>
            <person name="Smith M.E."/>
            <person name="Kuyper T.W."/>
            <person name="Franco-Molano E.A."/>
            <person name="Baroni T.J."/>
            <person name="Aanen D.K."/>
        </authorList>
    </citation>
    <scope>NUCLEOTIDE SEQUENCE</scope>
    <source>
        <strain evidence="1">AP01</strain>
        <tissue evidence="1">Mycelium</tissue>
    </source>
</reference>
<dbReference type="SUPFAM" id="SSF160104">
    <property type="entry name" value="Acetoacetate decarboxylase-like"/>
    <property type="match status" value="1"/>
</dbReference>
<evidence type="ECO:0000313" key="1">
    <source>
        <dbReference type="EMBL" id="KAG5646386.1"/>
    </source>
</evidence>
<comment type="caution">
    <text evidence="1">The sequence shown here is derived from an EMBL/GenBank/DDBJ whole genome shotgun (WGS) entry which is preliminary data.</text>
</comment>
<dbReference type="OrthoDB" id="9970474at2759"/>
<dbReference type="EMBL" id="JABCKV010000022">
    <property type="protein sequence ID" value="KAG5646386.1"/>
    <property type="molecule type" value="Genomic_DNA"/>
</dbReference>
<gene>
    <name evidence="1" type="ORF">DXG03_003709</name>
</gene>
<keyword evidence="2" id="KW-1185">Reference proteome</keyword>
<dbReference type="InterPro" id="IPR023375">
    <property type="entry name" value="ADC_dom_sf"/>
</dbReference>
<proteinExistence type="predicted"/>
<accession>A0A9P7GAS1</accession>
<protein>
    <submittedName>
        <fullName evidence="1">Uncharacterized protein</fullName>
    </submittedName>
</protein>
<dbReference type="AlphaFoldDB" id="A0A9P7GAS1"/>
<evidence type="ECO:0000313" key="2">
    <source>
        <dbReference type="Proteomes" id="UP000775547"/>
    </source>
</evidence>
<dbReference type="Proteomes" id="UP000775547">
    <property type="component" value="Unassembled WGS sequence"/>
</dbReference>
<name>A0A9P7GAS1_9AGAR</name>
<reference evidence="1" key="1">
    <citation type="submission" date="2020-07" db="EMBL/GenBank/DDBJ databases">
        <authorList>
            <person name="Nieuwenhuis M."/>
            <person name="Van De Peppel L.J.J."/>
        </authorList>
    </citation>
    <scope>NUCLEOTIDE SEQUENCE</scope>
    <source>
        <strain evidence="1">AP01</strain>
        <tissue evidence="1">Mycelium</tissue>
    </source>
</reference>